<feature type="transmembrane region" description="Helical" evidence="6">
    <location>
        <begin position="188"/>
        <end position="208"/>
    </location>
</feature>
<evidence type="ECO:0008006" key="9">
    <source>
        <dbReference type="Google" id="ProtNLM"/>
    </source>
</evidence>
<dbReference type="RefSeq" id="XP_033394694.1">
    <property type="nucleotide sequence ID" value="XM_033547150.1"/>
</dbReference>
<name>A0A6A6B870_9PEZI</name>
<evidence type="ECO:0000313" key="8">
    <source>
        <dbReference type="Proteomes" id="UP000799438"/>
    </source>
</evidence>
<dbReference type="Pfam" id="PF04193">
    <property type="entry name" value="PQ-loop"/>
    <property type="match status" value="1"/>
</dbReference>
<protein>
    <recommendedName>
        <fullName evidence="9">PQ loop repeat protein</fullName>
    </recommendedName>
</protein>
<evidence type="ECO:0000256" key="5">
    <source>
        <dbReference type="SAM" id="MobiDB-lite"/>
    </source>
</evidence>
<keyword evidence="8" id="KW-1185">Reference proteome</keyword>
<feature type="region of interest" description="Disordered" evidence="5">
    <location>
        <begin position="231"/>
        <end position="286"/>
    </location>
</feature>
<gene>
    <name evidence="7" type="ORF">K452DRAFT_79064</name>
</gene>
<feature type="transmembrane region" description="Helical" evidence="6">
    <location>
        <begin position="92"/>
        <end position="112"/>
    </location>
</feature>
<sequence>MAPQEHIPKAASILGIIPQIWSNWRRKQTDGVPGLMLFLWAAAAVPFGVYDIVQNFNIPLQVQPQIFCALALVCWAQTLIYQDRWPIWKATLAAVSTGIAFGGIEAFFIFLLRDEHEIERGWPILVIGIFADVLLAVGLLPPYGEMWKRGGRVVGLNFLFLSTDFMGALLSLMALVVQQTFDVLGGTLYIVCMFLEIGIFSSHLIWMYRKRHVRAAAKRVGLSYDEYMRGRTDNNDNAEEEEDATRPPGTASTLAECDEGEGRNKRKHSAFSSKESVVKEGAGARA</sequence>
<keyword evidence="2 6" id="KW-0812">Transmembrane</keyword>
<feature type="transmembrane region" description="Helical" evidence="6">
    <location>
        <begin position="124"/>
        <end position="144"/>
    </location>
</feature>
<keyword evidence="3 6" id="KW-1133">Transmembrane helix</keyword>
<dbReference type="GeneID" id="54304657"/>
<organism evidence="7 8">
    <name type="scientific">Aplosporella prunicola CBS 121167</name>
    <dbReference type="NCBI Taxonomy" id="1176127"/>
    <lineage>
        <taxon>Eukaryota</taxon>
        <taxon>Fungi</taxon>
        <taxon>Dikarya</taxon>
        <taxon>Ascomycota</taxon>
        <taxon>Pezizomycotina</taxon>
        <taxon>Dothideomycetes</taxon>
        <taxon>Dothideomycetes incertae sedis</taxon>
        <taxon>Botryosphaeriales</taxon>
        <taxon>Aplosporellaceae</taxon>
        <taxon>Aplosporella</taxon>
    </lineage>
</organism>
<reference evidence="7" key="1">
    <citation type="journal article" date="2020" name="Stud. Mycol.">
        <title>101 Dothideomycetes genomes: a test case for predicting lifestyles and emergence of pathogens.</title>
        <authorList>
            <person name="Haridas S."/>
            <person name="Albert R."/>
            <person name="Binder M."/>
            <person name="Bloem J."/>
            <person name="Labutti K."/>
            <person name="Salamov A."/>
            <person name="Andreopoulos B."/>
            <person name="Baker S."/>
            <person name="Barry K."/>
            <person name="Bills G."/>
            <person name="Bluhm B."/>
            <person name="Cannon C."/>
            <person name="Castanera R."/>
            <person name="Culley D."/>
            <person name="Daum C."/>
            <person name="Ezra D."/>
            <person name="Gonzalez J."/>
            <person name="Henrissat B."/>
            <person name="Kuo A."/>
            <person name="Liang C."/>
            <person name="Lipzen A."/>
            <person name="Lutzoni F."/>
            <person name="Magnuson J."/>
            <person name="Mondo S."/>
            <person name="Nolan M."/>
            <person name="Ohm R."/>
            <person name="Pangilinan J."/>
            <person name="Park H.-J."/>
            <person name="Ramirez L."/>
            <person name="Alfaro M."/>
            <person name="Sun H."/>
            <person name="Tritt A."/>
            <person name="Yoshinaga Y."/>
            <person name="Zwiers L.-H."/>
            <person name="Turgeon B."/>
            <person name="Goodwin S."/>
            <person name="Spatafora J."/>
            <person name="Crous P."/>
            <person name="Grigoriev I."/>
        </authorList>
    </citation>
    <scope>NUCLEOTIDE SEQUENCE</scope>
    <source>
        <strain evidence="7">CBS 121167</strain>
    </source>
</reference>
<dbReference type="Gene3D" id="1.20.1280.290">
    <property type="match status" value="1"/>
</dbReference>
<evidence type="ECO:0000256" key="6">
    <source>
        <dbReference type="SAM" id="Phobius"/>
    </source>
</evidence>
<dbReference type="GO" id="GO:0016020">
    <property type="term" value="C:membrane"/>
    <property type="evidence" value="ECO:0007669"/>
    <property type="project" value="UniProtKB-SubCell"/>
</dbReference>
<keyword evidence="4 6" id="KW-0472">Membrane</keyword>
<dbReference type="SMART" id="SM00679">
    <property type="entry name" value="CTNS"/>
    <property type="match status" value="2"/>
</dbReference>
<dbReference type="AlphaFoldDB" id="A0A6A6B870"/>
<feature type="transmembrane region" description="Helical" evidence="6">
    <location>
        <begin position="156"/>
        <end position="176"/>
    </location>
</feature>
<dbReference type="EMBL" id="ML995494">
    <property type="protein sequence ID" value="KAF2138981.1"/>
    <property type="molecule type" value="Genomic_DNA"/>
</dbReference>
<evidence type="ECO:0000256" key="2">
    <source>
        <dbReference type="ARBA" id="ARBA00022692"/>
    </source>
</evidence>
<evidence type="ECO:0000313" key="7">
    <source>
        <dbReference type="EMBL" id="KAF2138981.1"/>
    </source>
</evidence>
<proteinExistence type="predicted"/>
<accession>A0A6A6B870</accession>
<evidence type="ECO:0000256" key="4">
    <source>
        <dbReference type="ARBA" id="ARBA00023136"/>
    </source>
</evidence>
<evidence type="ECO:0000256" key="1">
    <source>
        <dbReference type="ARBA" id="ARBA00004141"/>
    </source>
</evidence>
<comment type="subcellular location">
    <subcellularLocation>
        <location evidence="1">Membrane</location>
        <topology evidence="1">Multi-pass membrane protein</topology>
    </subcellularLocation>
</comment>
<dbReference type="Proteomes" id="UP000799438">
    <property type="component" value="Unassembled WGS sequence"/>
</dbReference>
<evidence type="ECO:0000256" key="3">
    <source>
        <dbReference type="ARBA" id="ARBA00022989"/>
    </source>
</evidence>
<feature type="transmembrane region" description="Helical" evidence="6">
    <location>
        <begin position="32"/>
        <end position="50"/>
    </location>
</feature>
<dbReference type="InterPro" id="IPR006603">
    <property type="entry name" value="PQ-loop_rpt"/>
</dbReference>
<dbReference type="InterPro" id="IPR051415">
    <property type="entry name" value="LAAT-1"/>
</dbReference>
<dbReference type="PANTHER" id="PTHR16201">
    <property type="entry name" value="SEVEN TRANSMEMBRANE PROTEIN 1-RELATED"/>
    <property type="match status" value="1"/>
</dbReference>
<dbReference type="OrthoDB" id="407617at2759"/>
<dbReference type="PANTHER" id="PTHR16201:SF37">
    <property type="entry name" value="PQ-LOOP REPEAT-CONTAINING PROTEIN"/>
    <property type="match status" value="1"/>
</dbReference>
<feature type="transmembrane region" description="Helical" evidence="6">
    <location>
        <begin position="62"/>
        <end position="80"/>
    </location>
</feature>